<evidence type="ECO:0000259" key="8">
    <source>
        <dbReference type="Pfam" id="PF01385"/>
    </source>
</evidence>
<feature type="domain" description="Probable transposase IS891/IS1136/IS1341" evidence="8">
    <location>
        <begin position="182"/>
        <end position="280"/>
    </location>
</feature>
<protein>
    <submittedName>
        <fullName evidence="11">Transposase</fullName>
    </submittedName>
</protein>
<keyword evidence="12" id="KW-1185">Reference proteome</keyword>
<keyword evidence="4" id="KW-0862">Zinc</keyword>
<dbReference type="NCBIfam" id="TIGR01766">
    <property type="entry name" value="IS200/IS605 family accessory protein TnpB-like domain"/>
    <property type="match status" value="1"/>
</dbReference>
<dbReference type="InterPro" id="IPR021027">
    <property type="entry name" value="Transposase_put_HTH"/>
</dbReference>
<dbReference type="Pfam" id="PF07282">
    <property type="entry name" value="Cas12f1-like_TNB"/>
    <property type="match status" value="1"/>
</dbReference>
<dbReference type="GO" id="GO:0032196">
    <property type="term" value="P:transposition"/>
    <property type="evidence" value="ECO:0007669"/>
    <property type="project" value="UniProtKB-KW"/>
</dbReference>
<evidence type="ECO:0000256" key="5">
    <source>
        <dbReference type="ARBA" id="ARBA00023125"/>
    </source>
</evidence>
<evidence type="ECO:0000313" key="12">
    <source>
        <dbReference type="Proteomes" id="UP001055025"/>
    </source>
</evidence>
<feature type="domain" description="Transposase putative helix-turn-helix" evidence="10">
    <location>
        <begin position="1"/>
        <end position="46"/>
    </location>
</feature>
<dbReference type="GO" id="GO:0003677">
    <property type="term" value="F:DNA binding"/>
    <property type="evidence" value="ECO:0007669"/>
    <property type="project" value="UniProtKB-KW"/>
</dbReference>
<evidence type="ECO:0000256" key="3">
    <source>
        <dbReference type="ARBA" id="ARBA00022723"/>
    </source>
</evidence>
<dbReference type="Pfam" id="PF01385">
    <property type="entry name" value="OrfB_IS605"/>
    <property type="match status" value="1"/>
</dbReference>
<dbReference type="AlphaFoldDB" id="A0AAV5B9R7"/>
<comment type="caution">
    <text evidence="11">The sequence shown here is derived from an EMBL/GenBank/DDBJ whole genome shotgun (WGS) entry which is preliminary data.</text>
</comment>
<dbReference type="RefSeq" id="WP_265591111.1">
    <property type="nucleotide sequence ID" value="NZ_BQKC01000002.1"/>
</dbReference>
<dbReference type="InterPro" id="IPR001959">
    <property type="entry name" value="Transposase"/>
</dbReference>
<dbReference type="GO" id="GO:0046872">
    <property type="term" value="F:metal ion binding"/>
    <property type="evidence" value="ECO:0007669"/>
    <property type="project" value="UniProtKB-KW"/>
</dbReference>
<sequence length="380" mass="42759">MERAYVVRIYPNKAQRSRIERTFGCRRWVYNRCLEVRKAAYEATGKSPSRWELDRMLPAWKAEHPWLREADSHALQQAVRDLCSAYDHFFRRVRQGGKPGYPRFKSKSDPGQSFRTNWGVSVPDERHLRLPKLGAVRARVSRPVEGRIVSATVKRAPSGKYFCVLSCTGCPEAPMAEGEVPVLGIDAGVRDLMVRSDGVRVASPRALAKAERRLAKEQRRLSRKRKGSRNRAKQRLKVARAHEAVADRRKDAVHKATTQAMRESQAIAVEDLNVEGMKRNRRLAKAVSDASMAEAARQLEYKCAWHGRPFVKVDRFYPSSKTCSACGHVLPGLPLSVREWRCPECGATHDRDLNAATNIAREGERILREGTAGHAGTAGV</sequence>
<keyword evidence="6" id="KW-0233">DNA recombination</keyword>
<feature type="region of interest" description="Disordered" evidence="7">
    <location>
        <begin position="215"/>
        <end position="235"/>
    </location>
</feature>
<evidence type="ECO:0000256" key="4">
    <source>
        <dbReference type="ARBA" id="ARBA00022833"/>
    </source>
</evidence>
<evidence type="ECO:0000256" key="6">
    <source>
        <dbReference type="ARBA" id="ARBA00023172"/>
    </source>
</evidence>
<evidence type="ECO:0000256" key="2">
    <source>
        <dbReference type="ARBA" id="ARBA00022578"/>
    </source>
</evidence>
<feature type="domain" description="Cas12f1-like TNB" evidence="9">
    <location>
        <begin position="296"/>
        <end position="359"/>
    </location>
</feature>
<reference evidence="11" key="1">
    <citation type="journal article" date="2022" name="Int. J. Syst. Evol. Microbiol.">
        <title>Granulimonas faecalis gen. nov., sp. nov., and Leptogranulimonas caecicola gen. nov., sp. nov., novel lactate-producing Atopobiaceae bacteria isolated from mouse intestines, and an emended description of the family Atopobiaceae.</title>
        <authorList>
            <person name="Morinaga K."/>
            <person name="Kusada H."/>
            <person name="Sakamoto S."/>
            <person name="Murakami T."/>
            <person name="Toyoda A."/>
            <person name="Mori H."/>
            <person name="Meng X.Y."/>
            <person name="Takashino M."/>
            <person name="Murotomi K."/>
            <person name="Tamaki H."/>
        </authorList>
    </citation>
    <scope>NUCLEOTIDE SEQUENCE</scope>
    <source>
        <strain evidence="11">OPF53</strain>
    </source>
</reference>
<evidence type="ECO:0000259" key="9">
    <source>
        <dbReference type="Pfam" id="PF07282"/>
    </source>
</evidence>
<evidence type="ECO:0000256" key="1">
    <source>
        <dbReference type="ARBA" id="ARBA00008761"/>
    </source>
</evidence>
<keyword evidence="5" id="KW-0238">DNA-binding</keyword>
<dbReference type="Pfam" id="PF12323">
    <property type="entry name" value="HTH_OrfB_IS605"/>
    <property type="match status" value="1"/>
</dbReference>
<feature type="compositionally biased region" description="Basic residues" evidence="7">
    <location>
        <begin position="221"/>
        <end position="235"/>
    </location>
</feature>
<dbReference type="EMBL" id="BQKC01000002">
    <property type="protein sequence ID" value="GJM56235.1"/>
    <property type="molecule type" value="Genomic_DNA"/>
</dbReference>
<dbReference type="NCBIfam" id="NF040570">
    <property type="entry name" value="guided_TnpB"/>
    <property type="match status" value="1"/>
</dbReference>
<keyword evidence="2" id="KW-0815">Transposition</keyword>
<name>A0AAV5B9R7_9ACTN</name>
<comment type="similarity">
    <text evidence="1">In the C-terminal section; belongs to the transposase 35 family.</text>
</comment>
<gene>
    <name evidence="11" type="primary">tlpB</name>
    <name evidence="11" type="ORF">ATOP_18900</name>
</gene>
<keyword evidence="3" id="KW-0479">Metal-binding</keyword>
<evidence type="ECO:0000313" key="11">
    <source>
        <dbReference type="EMBL" id="GJM56235.1"/>
    </source>
</evidence>
<proteinExistence type="inferred from homology"/>
<dbReference type="GO" id="GO:0006310">
    <property type="term" value="P:DNA recombination"/>
    <property type="evidence" value="ECO:0007669"/>
    <property type="project" value="UniProtKB-KW"/>
</dbReference>
<evidence type="ECO:0000256" key="7">
    <source>
        <dbReference type="SAM" id="MobiDB-lite"/>
    </source>
</evidence>
<evidence type="ECO:0000259" key="10">
    <source>
        <dbReference type="Pfam" id="PF12323"/>
    </source>
</evidence>
<dbReference type="Proteomes" id="UP001055025">
    <property type="component" value="Unassembled WGS sequence"/>
</dbReference>
<organism evidence="11 12">
    <name type="scientific">Granulimonas faecalis</name>
    <dbReference type="NCBI Taxonomy" id="2894155"/>
    <lineage>
        <taxon>Bacteria</taxon>
        <taxon>Bacillati</taxon>
        <taxon>Actinomycetota</taxon>
        <taxon>Coriobacteriia</taxon>
        <taxon>Coriobacteriales</taxon>
        <taxon>Kribbibacteriaceae</taxon>
        <taxon>Granulimonas</taxon>
    </lineage>
</organism>
<dbReference type="InterPro" id="IPR010095">
    <property type="entry name" value="Cas12f1-like_TNB"/>
</dbReference>
<accession>A0AAV5B9R7</accession>